<keyword evidence="1" id="KW-0472">Membrane</keyword>
<accession>A0A0K2TPN4</accession>
<keyword evidence="1" id="KW-1133">Transmembrane helix</keyword>
<dbReference type="EMBL" id="HACA01010593">
    <property type="protein sequence ID" value="CDW27954.1"/>
    <property type="molecule type" value="Transcribed_RNA"/>
</dbReference>
<feature type="non-terminal residue" evidence="2">
    <location>
        <position position="1"/>
    </location>
</feature>
<reference evidence="2" key="1">
    <citation type="submission" date="2014-05" db="EMBL/GenBank/DDBJ databases">
        <authorList>
            <person name="Chronopoulou M."/>
        </authorList>
    </citation>
    <scope>NUCLEOTIDE SEQUENCE</scope>
    <source>
        <tissue evidence="2">Whole organism</tissue>
    </source>
</reference>
<sequence length="100" mass="11189">PFVRYTMGASNSNQKELEHLLDKKCPAGIPANLALLSIGAAAAAGFAVILNELMMMRRKKRSLSIRRKSDDLTLNHIVQGLEEFEERIEKLFPNDNSGNY</sequence>
<proteinExistence type="predicted"/>
<protein>
    <submittedName>
        <fullName evidence="2">Uncharacterized protein</fullName>
    </submittedName>
</protein>
<dbReference type="AlphaFoldDB" id="A0A0K2TPN4"/>
<evidence type="ECO:0000313" key="2">
    <source>
        <dbReference type="EMBL" id="CDW27954.1"/>
    </source>
</evidence>
<evidence type="ECO:0000256" key="1">
    <source>
        <dbReference type="SAM" id="Phobius"/>
    </source>
</evidence>
<organism evidence="2">
    <name type="scientific">Lepeophtheirus salmonis</name>
    <name type="common">Salmon louse</name>
    <name type="synonym">Caligus salmonis</name>
    <dbReference type="NCBI Taxonomy" id="72036"/>
    <lineage>
        <taxon>Eukaryota</taxon>
        <taxon>Metazoa</taxon>
        <taxon>Ecdysozoa</taxon>
        <taxon>Arthropoda</taxon>
        <taxon>Crustacea</taxon>
        <taxon>Multicrustacea</taxon>
        <taxon>Hexanauplia</taxon>
        <taxon>Copepoda</taxon>
        <taxon>Siphonostomatoida</taxon>
        <taxon>Caligidae</taxon>
        <taxon>Lepeophtheirus</taxon>
    </lineage>
</organism>
<keyword evidence="1" id="KW-0812">Transmembrane</keyword>
<name>A0A0K2TPN4_LEPSM</name>
<feature type="transmembrane region" description="Helical" evidence="1">
    <location>
        <begin position="29"/>
        <end position="51"/>
    </location>
</feature>